<dbReference type="HOGENOM" id="CLU_3094978_0_0_9"/>
<proteinExistence type="predicted"/>
<dbReference type="Proteomes" id="UP000016511">
    <property type="component" value="Unassembled WGS sequence"/>
</dbReference>
<accession>U1X8Y3</accession>
<name>U1X8Y3_ANEAE</name>
<dbReference type="AlphaFoldDB" id="U1X8Y3"/>
<evidence type="ECO:0000313" key="2">
    <source>
        <dbReference type="Proteomes" id="UP000016511"/>
    </source>
</evidence>
<gene>
    <name evidence="1" type="ORF">HMPREF0083_00417</name>
</gene>
<comment type="caution">
    <text evidence="1">The sequence shown here is derived from an EMBL/GenBank/DDBJ whole genome shotgun (WGS) entry which is preliminary data.</text>
</comment>
<sequence>MLHLFQKYVLLPLLLSKGSKKNTNYEIHHKIRHIISLHNNIFSKKKSIFHF</sequence>
<keyword evidence="2" id="KW-1185">Reference proteome</keyword>
<protein>
    <submittedName>
        <fullName evidence="1">Uncharacterized protein</fullName>
    </submittedName>
</protein>
<reference evidence="1 2" key="1">
    <citation type="submission" date="2013-08" db="EMBL/GenBank/DDBJ databases">
        <authorList>
            <person name="Weinstock G."/>
            <person name="Sodergren E."/>
            <person name="Wylie T."/>
            <person name="Fulton L."/>
            <person name="Fulton R."/>
            <person name="Fronick C."/>
            <person name="O'Laughlin M."/>
            <person name="Godfrey J."/>
            <person name="Miner T."/>
            <person name="Herter B."/>
            <person name="Appelbaum E."/>
            <person name="Cordes M."/>
            <person name="Lek S."/>
            <person name="Wollam A."/>
            <person name="Pepin K.H."/>
            <person name="Palsikar V.B."/>
            <person name="Mitreva M."/>
            <person name="Wilson R.K."/>
        </authorList>
    </citation>
    <scope>NUCLEOTIDE SEQUENCE [LARGE SCALE GENOMIC DNA]</scope>
    <source>
        <strain evidence="1 2">ATCC 12856</strain>
    </source>
</reference>
<evidence type="ECO:0000313" key="1">
    <source>
        <dbReference type="EMBL" id="ERI11430.1"/>
    </source>
</evidence>
<organism evidence="1 2">
    <name type="scientific">Aneurinibacillus aneurinilyticus ATCC 12856</name>
    <dbReference type="NCBI Taxonomy" id="649747"/>
    <lineage>
        <taxon>Bacteria</taxon>
        <taxon>Bacillati</taxon>
        <taxon>Bacillota</taxon>
        <taxon>Bacilli</taxon>
        <taxon>Bacillales</taxon>
        <taxon>Paenibacillaceae</taxon>
        <taxon>Aneurinibacillus group</taxon>
        <taxon>Aneurinibacillus</taxon>
    </lineage>
</organism>
<dbReference type="EMBL" id="AWSJ01000038">
    <property type="protein sequence ID" value="ERI11430.1"/>
    <property type="molecule type" value="Genomic_DNA"/>
</dbReference>